<proteinExistence type="predicted"/>
<evidence type="ECO:0000313" key="3">
    <source>
        <dbReference type="Proteomes" id="UP001604277"/>
    </source>
</evidence>
<evidence type="ECO:0000313" key="2">
    <source>
        <dbReference type="EMBL" id="KAL2529517.1"/>
    </source>
</evidence>
<evidence type="ECO:0000256" key="1">
    <source>
        <dbReference type="SAM" id="MobiDB-lite"/>
    </source>
</evidence>
<organism evidence="2 3">
    <name type="scientific">Forsythia ovata</name>
    <dbReference type="NCBI Taxonomy" id="205694"/>
    <lineage>
        <taxon>Eukaryota</taxon>
        <taxon>Viridiplantae</taxon>
        <taxon>Streptophyta</taxon>
        <taxon>Embryophyta</taxon>
        <taxon>Tracheophyta</taxon>
        <taxon>Spermatophyta</taxon>
        <taxon>Magnoliopsida</taxon>
        <taxon>eudicotyledons</taxon>
        <taxon>Gunneridae</taxon>
        <taxon>Pentapetalae</taxon>
        <taxon>asterids</taxon>
        <taxon>lamiids</taxon>
        <taxon>Lamiales</taxon>
        <taxon>Oleaceae</taxon>
        <taxon>Forsythieae</taxon>
        <taxon>Forsythia</taxon>
    </lineage>
</organism>
<accession>A0ABD1UWU8</accession>
<name>A0ABD1UWU8_9LAMI</name>
<feature type="region of interest" description="Disordered" evidence="1">
    <location>
        <begin position="62"/>
        <end position="102"/>
    </location>
</feature>
<dbReference type="EMBL" id="JBFOLJ010000006">
    <property type="protein sequence ID" value="KAL2529517.1"/>
    <property type="molecule type" value="Genomic_DNA"/>
</dbReference>
<dbReference type="AlphaFoldDB" id="A0ABD1UWU8"/>
<sequence length="194" mass="20962">MSGFYFSKVPKFKIRYGRVVEDISPPPLVPSTASGPGTTVLQVPKMTTDNFYILPTPKATSEVSSTSIPARPVPPPGSGRQSGKRKASAKSGEEAFRAPMSPTPGKYEYINIGSRQDELDPTVLGKLPPPAAIAAASVHKYWTSAFGKAADDTELTELLKLAEMYTSRSHVLNCELYKVLEMKVDELRSVTGGK</sequence>
<reference evidence="3" key="1">
    <citation type="submission" date="2024-07" db="EMBL/GenBank/DDBJ databases">
        <title>Two chromosome-level genome assemblies of Korean endemic species Abeliophyllum distichum and Forsythia ovata (Oleaceae).</title>
        <authorList>
            <person name="Jang H."/>
        </authorList>
    </citation>
    <scope>NUCLEOTIDE SEQUENCE [LARGE SCALE GENOMIC DNA]</scope>
</reference>
<comment type="caution">
    <text evidence="2">The sequence shown here is derived from an EMBL/GenBank/DDBJ whole genome shotgun (WGS) entry which is preliminary data.</text>
</comment>
<keyword evidence="3" id="KW-1185">Reference proteome</keyword>
<dbReference type="Proteomes" id="UP001604277">
    <property type="component" value="Unassembled WGS sequence"/>
</dbReference>
<gene>
    <name evidence="2" type="ORF">Fot_22118</name>
</gene>
<protein>
    <submittedName>
        <fullName evidence="2">Uncharacterized protein</fullName>
    </submittedName>
</protein>